<reference evidence="3" key="2">
    <citation type="submission" date="2021-10" db="EMBL/GenBank/DDBJ databases">
        <title>Phylogenomics reveals ancestral predisposition of the termite-cultivated fungus Termitomyces towards a domesticated lifestyle.</title>
        <authorList>
            <person name="Auxier B."/>
            <person name="Grum-Grzhimaylo A."/>
            <person name="Cardenas M.E."/>
            <person name="Lodge J.D."/>
            <person name="Laessoe T."/>
            <person name="Pedersen O."/>
            <person name="Smith M.E."/>
            <person name="Kuyper T.W."/>
            <person name="Franco-Molano E.A."/>
            <person name="Baroni T.J."/>
            <person name="Aanen D.K."/>
        </authorList>
    </citation>
    <scope>NUCLEOTIDE SEQUENCE</scope>
    <source>
        <strain evidence="3">AP01</strain>
        <tissue evidence="3">Mycelium</tissue>
    </source>
</reference>
<evidence type="ECO:0000259" key="2">
    <source>
        <dbReference type="Pfam" id="PF17667"/>
    </source>
</evidence>
<gene>
    <name evidence="3" type="ORF">DXG03_003980</name>
</gene>
<dbReference type="EMBL" id="JABCKV010002356">
    <property type="protein sequence ID" value="KAG5638811.1"/>
    <property type="molecule type" value="Genomic_DNA"/>
</dbReference>
<protein>
    <recommendedName>
        <fullName evidence="2">Fungal-type protein kinase domain-containing protein</fullName>
    </recommendedName>
</protein>
<evidence type="ECO:0000313" key="3">
    <source>
        <dbReference type="EMBL" id="KAG5638811.1"/>
    </source>
</evidence>
<feature type="non-terminal residue" evidence="3">
    <location>
        <position position="1"/>
    </location>
</feature>
<dbReference type="Pfam" id="PF17667">
    <property type="entry name" value="Pkinase_fungal"/>
    <property type="match status" value="1"/>
</dbReference>
<dbReference type="AlphaFoldDB" id="A0A9P7FX69"/>
<organism evidence="3 4">
    <name type="scientific">Asterophora parasitica</name>
    <dbReference type="NCBI Taxonomy" id="117018"/>
    <lineage>
        <taxon>Eukaryota</taxon>
        <taxon>Fungi</taxon>
        <taxon>Dikarya</taxon>
        <taxon>Basidiomycota</taxon>
        <taxon>Agaricomycotina</taxon>
        <taxon>Agaricomycetes</taxon>
        <taxon>Agaricomycetidae</taxon>
        <taxon>Agaricales</taxon>
        <taxon>Tricholomatineae</taxon>
        <taxon>Lyophyllaceae</taxon>
        <taxon>Asterophora</taxon>
    </lineage>
</organism>
<feature type="region of interest" description="Disordered" evidence="1">
    <location>
        <begin position="164"/>
        <end position="186"/>
    </location>
</feature>
<accession>A0A9P7FX69</accession>
<feature type="compositionally biased region" description="Low complexity" evidence="1">
    <location>
        <begin position="23"/>
        <end position="34"/>
    </location>
</feature>
<feature type="compositionally biased region" description="Low complexity" evidence="1">
    <location>
        <begin position="167"/>
        <end position="186"/>
    </location>
</feature>
<reference evidence="3" key="1">
    <citation type="submission" date="2020-07" db="EMBL/GenBank/DDBJ databases">
        <authorList>
            <person name="Nieuwenhuis M."/>
            <person name="Van De Peppel L.J.J."/>
        </authorList>
    </citation>
    <scope>NUCLEOTIDE SEQUENCE</scope>
    <source>
        <strain evidence="3">AP01</strain>
        <tissue evidence="3">Mycelium</tissue>
    </source>
</reference>
<name>A0A9P7FX69_9AGAR</name>
<evidence type="ECO:0000313" key="4">
    <source>
        <dbReference type="Proteomes" id="UP000775547"/>
    </source>
</evidence>
<feature type="domain" description="Fungal-type protein kinase" evidence="2">
    <location>
        <begin position="52"/>
        <end position="248"/>
    </location>
</feature>
<dbReference type="InterPro" id="IPR040976">
    <property type="entry name" value="Pkinase_fungal"/>
</dbReference>
<feature type="region of interest" description="Disordered" evidence="1">
    <location>
        <begin position="1"/>
        <end position="56"/>
    </location>
</feature>
<dbReference type="OrthoDB" id="3069911at2759"/>
<sequence length="321" mass="35931">MSLIAARADKTSKAAGKGKKRAPAPARSGSPSAPLKKRKNNDSEDTQDPKRRPTDHQAQLAAYALDSLNASSRHYVCGSIITDFKVSLWYFDRACVIGSSSFSFNDNPSLLALILYAFNTCSDEAAGFDPLLKFPSTNERLKRPTEKPAPQHYQDVIKSLVSLPHPTDTSSTDTDTSSTDTSSTDTSSTVQYRILETLYAYRGLFGRGTMVYKVAPVNDPKKPLAYKVGWPVVVRKLEADTIKRLRNRLPEWLHEHLPEVVSSMTRTAEQLKLPRVELLKVDTIKDFEDRVLHALVMKLYGKLWEVGNVDAFMDVWVHCLE</sequence>
<evidence type="ECO:0000256" key="1">
    <source>
        <dbReference type="SAM" id="MobiDB-lite"/>
    </source>
</evidence>
<comment type="caution">
    <text evidence="3">The sequence shown here is derived from an EMBL/GenBank/DDBJ whole genome shotgun (WGS) entry which is preliminary data.</text>
</comment>
<dbReference type="Proteomes" id="UP000775547">
    <property type="component" value="Unassembled WGS sequence"/>
</dbReference>
<keyword evidence="4" id="KW-1185">Reference proteome</keyword>
<proteinExistence type="predicted"/>